<dbReference type="OrthoDB" id="10430202at2759"/>
<dbReference type="VEuPathDB" id="FungiDB:Z519_06843"/>
<feature type="compositionally biased region" description="Basic and acidic residues" evidence="1">
    <location>
        <begin position="329"/>
        <end position="343"/>
    </location>
</feature>
<organism evidence="2">
    <name type="scientific">Cladophialophora bantiana (strain ATCC 10958 / CBS 173.52 / CDC B-1940 / NIH 8579)</name>
    <name type="common">Xylohypha bantiana</name>
    <dbReference type="NCBI Taxonomy" id="1442370"/>
    <lineage>
        <taxon>Eukaryota</taxon>
        <taxon>Fungi</taxon>
        <taxon>Dikarya</taxon>
        <taxon>Ascomycota</taxon>
        <taxon>Pezizomycotina</taxon>
        <taxon>Eurotiomycetes</taxon>
        <taxon>Chaetothyriomycetidae</taxon>
        <taxon>Chaetothyriales</taxon>
        <taxon>Herpotrichiellaceae</taxon>
        <taxon>Cladophialophora</taxon>
    </lineage>
</organism>
<proteinExistence type="predicted"/>
<accession>A0A0D2I864</accession>
<name>A0A0D2I864_CLAB1</name>
<protein>
    <submittedName>
        <fullName evidence="2">Uncharacterized protein</fullName>
    </submittedName>
</protein>
<feature type="compositionally biased region" description="Polar residues" evidence="1">
    <location>
        <begin position="319"/>
        <end position="328"/>
    </location>
</feature>
<reference evidence="2" key="1">
    <citation type="submission" date="2015-01" db="EMBL/GenBank/DDBJ databases">
        <title>The Genome Sequence of Cladophialophora bantiana CBS 173.52.</title>
        <authorList>
            <consortium name="The Broad Institute Genomics Platform"/>
            <person name="Cuomo C."/>
            <person name="de Hoog S."/>
            <person name="Gorbushina A."/>
            <person name="Stielow B."/>
            <person name="Teixiera M."/>
            <person name="Abouelleil A."/>
            <person name="Chapman S.B."/>
            <person name="Priest M."/>
            <person name="Young S.K."/>
            <person name="Wortman J."/>
            <person name="Nusbaum C."/>
            <person name="Birren B."/>
        </authorList>
    </citation>
    <scope>NUCLEOTIDE SEQUENCE [LARGE SCALE GENOMIC DNA]</scope>
    <source>
        <strain evidence="2">CBS 173.52</strain>
    </source>
</reference>
<sequence length="383" mass="42256">MDPARNRAGPRPKPAPPKPVCQSSCGGVFDENNPLLEITCPCGFGYYDKERHRFIPGSLVRGGNAPTREEYVAHVRSCEQREEGAPILTPFSGQIFHGAKITAKNCTLKKGLIEKEVLEFYLNSILHKVVHIDEKPDEYIIYGIDSISPIDQQNIHNDSRAWTREAISTNDELLYGDSEVAKRRMESAGISTDQSSSPERDATLYEKNSSTRSDDGHGRIPSYSRPPNSSYRAALYRFPSDNLASSPPTTSASYGTPSFTSYTANPITRANPIFPGPAGPPKDVAISSVPTKYPLRERADSAISVPDADVDPGGAGSRLQVTSGSTGPRRQDRTYRDSRRSMSPEDEALQRPPQRPAAKSERYSGHLSRRPEPKEDRGQKRPK</sequence>
<evidence type="ECO:0000256" key="1">
    <source>
        <dbReference type="SAM" id="MobiDB-lite"/>
    </source>
</evidence>
<dbReference type="RefSeq" id="XP_016619663.1">
    <property type="nucleotide sequence ID" value="XM_016764581.1"/>
</dbReference>
<feature type="region of interest" description="Disordered" evidence="1">
    <location>
        <begin position="185"/>
        <end position="228"/>
    </location>
</feature>
<dbReference type="AlphaFoldDB" id="A0A0D2I864"/>
<evidence type="ECO:0000313" key="2">
    <source>
        <dbReference type="EMBL" id="KIW92994.1"/>
    </source>
</evidence>
<dbReference type="GeneID" id="27699771"/>
<gene>
    <name evidence="2" type="ORF">Z519_06843</name>
</gene>
<dbReference type="EMBL" id="KN846988">
    <property type="protein sequence ID" value="KIW92994.1"/>
    <property type="molecule type" value="Genomic_DNA"/>
</dbReference>
<feature type="compositionally biased region" description="Basic and acidic residues" evidence="1">
    <location>
        <begin position="358"/>
        <end position="383"/>
    </location>
</feature>
<dbReference type="HOGENOM" id="CLU_721606_0_0_1"/>
<feature type="region of interest" description="Disordered" evidence="1">
    <location>
        <begin position="297"/>
        <end position="383"/>
    </location>
</feature>